<dbReference type="EC" id="4.2.1.22" evidence="5"/>
<dbReference type="Gene3D" id="3.40.50.1100">
    <property type="match status" value="2"/>
</dbReference>
<sequence>MIHANVIEAIGNTPLVRLNAIARGLKPTIAAKLEMLNPGGSVKDRVGIRMIEDAERQGWLKPGGTIVEPTSGNTGVGLAMAAAVRGYKCVFVMPDKVSAEKIQLLRAYGAEVVIAPTAVERDSPESYYSVAERLTREIPGAFQPNQYFNPQNPRTHYESTGPEIWAQTEGKIDVFVTAVGTGGTISGVAKFLKEQNPAIHIVGADPAGSIYTEPHNMHPYK</sequence>
<evidence type="ECO:0000256" key="3">
    <source>
        <dbReference type="ARBA" id="ARBA00022898"/>
    </source>
</evidence>
<feature type="non-terminal residue" evidence="5">
    <location>
        <position position="221"/>
    </location>
</feature>
<comment type="cofactor">
    <cofactor evidence="1">
        <name>pyridoxal 5'-phosphate</name>
        <dbReference type="ChEBI" id="CHEBI:597326"/>
    </cofactor>
</comment>
<evidence type="ECO:0000259" key="4">
    <source>
        <dbReference type="Pfam" id="PF00291"/>
    </source>
</evidence>
<dbReference type="PANTHER" id="PTHR10314">
    <property type="entry name" value="CYSTATHIONINE BETA-SYNTHASE"/>
    <property type="match status" value="1"/>
</dbReference>
<dbReference type="InterPro" id="IPR050214">
    <property type="entry name" value="Cys_Synth/Cystath_Beta-Synth"/>
</dbReference>
<dbReference type="InterPro" id="IPR001216">
    <property type="entry name" value="P-phosphate_BS"/>
</dbReference>
<accession>A0A6J4VKY5</accession>
<dbReference type="Pfam" id="PF00291">
    <property type="entry name" value="PALP"/>
    <property type="match status" value="1"/>
</dbReference>
<dbReference type="CDD" id="cd01561">
    <property type="entry name" value="CBS_like"/>
    <property type="match status" value="1"/>
</dbReference>
<reference evidence="5" key="1">
    <citation type="submission" date="2020-02" db="EMBL/GenBank/DDBJ databases">
        <authorList>
            <person name="Meier V. D."/>
        </authorList>
    </citation>
    <scope>NUCLEOTIDE SEQUENCE</scope>
    <source>
        <strain evidence="5">AVDCRST_MAG88</strain>
    </source>
</reference>
<name>A0A6J4VKY5_9BACT</name>
<dbReference type="FunFam" id="3.40.50.1100:FF:000003">
    <property type="entry name" value="Cystathionine beta-synthase"/>
    <property type="match status" value="1"/>
</dbReference>
<dbReference type="SUPFAM" id="SSF53686">
    <property type="entry name" value="Tryptophan synthase beta subunit-like PLP-dependent enzymes"/>
    <property type="match status" value="1"/>
</dbReference>
<evidence type="ECO:0000313" key="5">
    <source>
        <dbReference type="EMBL" id="CAA9580950.1"/>
    </source>
</evidence>
<dbReference type="GO" id="GO:0006535">
    <property type="term" value="P:cysteine biosynthetic process from serine"/>
    <property type="evidence" value="ECO:0007669"/>
    <property type="project" value="InterPro"/>
</dbReference>
<dbReference type="EMBL" id="CADCWM010000797">
    <property type="protein sequence ID" value="CAA9580950.1"/>
    <property type="molecule type" value="Genomic_DNA"/>
</dbReference>
<protein>
    <submittedName>
        <fullName evidence="5">Cystathionine beta-synthase</fullName>
        <ecNumber evidence="5">4.2.1.22</ecNumber>
    </submittedName>
</protein>
<dbReference type="GO" id="GO:0004122">
    <property type="term" value="F:cystathionine beta-synthase activity"/>
    <property type="evidence" value="ECO:0007669"/>
    <property type="project" value="UniProtKB-EC"/>
</dbReference>
<feature type="domain" description="Tryptophan synthase beta chain-like PALP" evidence="4">
    <location>
        <begin position="8"/>
        <end position="209"/>
    </location>
</feature>
<keyword evidence="5" id="KW-0456">Lyase</keyword>
<dbReference type="PROSITE" id="PS00901">
    <property type="entry name" value="CYS_SYNTHASE"/>
    <property type="match status" value="1"/>
</dbReference>
<proteinExistence type="inferred from homology"/>
<evidence type="ECO:0000256" key="1">
    <source>
        <dbReference type="ARBA" id="ARBA00001933"/>
    </source>
</evidence>
<evidence type="ECO:0000256" key="2">
    <source>
        <dbReference type="ARBA" id="ARBA00007103"/>
    </source>
</evidence>
<comment type="similarity">
    <text evidence="2">Belongs to the cysteine synthase/cystathionine beta-synthase family.</text>
</comment>
<dbReference type="InterPro" id="IPR001926">
    <property type="entry name" value="TrpB-like_PALP"/>
</dbReference>
<dbReference type="InterPro" id="IPR036052">
    <property type="entry name" value="TrpB-like_PALP_sf"/>
</dbReference>
<organism evidence="5">
    <name type="scientific">uncultured Thermomicrobiales bacterium</name>
    <dbReference type="NCBI Taxonomy" id="1645740"/>
    <lineage>
        <taxon>Bacteria</taxon>
        <taxon>Pseudomonadati</taxon>
        <taxon>Thermomicrobiota</taxon>
        <taxon>Thermomicrobia</taxon>
        <taxon>Thermomicrobiales</taxon>
        <taxon>environmental samples</taxon>
    </lineage>
</organism>
<dbReference type="GO" id="GO:0016765">
    <property type="term" value="F:transferase activity, transferring alkyl or aryl (other than methyl) groups"/>
    <property type="evidence" value="ECO:0007669"/>
    <property type="project" value="UniProtKB-ARBA"/>
</dbReference>
<keyword evidence="3" id="KW-0663">Pyridoxal phosphate</keyword>
<dbReference type="AlphaFoldDB" id="A0A6J4VKY5"/>
<gene>
    <name evidence="5" type="ORF">AVDCRST_MAG88-3325</name>
</gene>